<evidence type="ECO:0000313" key="2">
    <source>
        <dbReference type="Proteomes" id="UP001196413"/>
    </source>
</evidence>
<dbReference type="Proteomes" id="UP001196413">
    <property type="component" value="Unassembled WGS sequence"/>
</dbReference>
<comment type="caution">
    <text evidence="1">The sequence shown here is derived from an EMBL/GenBank/DDBJ whole genome shotgun (WGS) entry which is preliminary data.</text>
</comment>
<dbReference type="EMBL" id="JAHQIW010007157">
    <property type="protein sequence ID" value="KAJ1372545.1"/>
    <property type="molecule type" value="Genomic_DNA"/>
</dbReference>
<reference evidence="1" key="1">
    <citation type="submission" date="2021-06" db="EMBL/GenBank/DDBJ databases">
        <title>Parelaphostrongylus tenuis whole genome reference sequence.</title>
        <authorList>
            <person name="Garwood T.J."/>
            <person name="Larsen P.A."/>
            <person name="Fountain-Jones N.M."/>
            <person name="Garbe J.R."/>
            <person name="Macchietto M.G."/>
            <person name="Kania S.A."/>
            <person name="Gerhold R.W."/>
            <person name="Richards J.E."/>
            <person name="Wolf T.M."/>
        </authorList>
    </citation>
    <scope>NUCLEOTIDE SEQUENCE</scope>
    <source>
        <strain evidence="1">MNPRO001-30</strain>
        <tissue evidence="1">Meninges</tissue>
    </source>
</reference>
<sequence length="56" mass="6717">MNGETFLALVLTVTNRMSDFDYIWLVQRQKKCIDKRQQGDQFRHWGTVIVAFLRNQ</sequence>
<proteinExistence type="predicted"/>
<accession>A0AAD5WJY4</accession>
<keyword evidence="2" id="KW-1185">Reference proteome</keyword>
<name>A0AAD5WJY4_PARTN</name>
<evidence type="ECO:0000313" key="1">
    <source>
        <dbReference type="EMBL" id="KAJ1372545.1"/>
    </source>
</evidence>
<organism evidence="1 2">
    <name type="scientific">Parelaphostrongylus tenuis</name>
    <name type="common">Meningeal worm</name>
    <dbReference type="NCBI Taxonomy" id="148309"/>
    <lineage>
        <taxon>Eukaryota</taxon>
        <taxon>Metazoa</taxon>
        <taxon>Ecdysozoa</taxon>
        <taxon>Nematoda</taxon>
        <taxon>Chromadorea</taxon>
        <taxon>Rhabditida</taxon>
        <taxon>Rhabditina</taxon>
        <taxon>Rhabditomorpha</taxon>
        <taxon>Strongyloidea</taxon>
        <taxon>Metastrongylidae</taxon>
        <taxon>Parelaphostrongylus</taxon>
    </lineage>
</organism>
<dbReference type="AlphaFoldDB" id="A0AAD5WJY4"/>
<gene>
    <name evidence="1" type="ORF">KIN20_034724</name>
</gene>
<protein>
    <submittedName>
        <fullName evidence="1">Uncharacterized protein</fullName>
    </submittedName>
</protein>